<organism evidence="1 2">
    <name type="scientific">Eumeta variegata</name>
    <name type="common">Bagworm moth</name>
    <name type="synonym">Eumeta japonica</name>
    <dbReference type="NCBI Taxonomy" id="151549"/>
    <lineage>
        <taxon>Eukaryota</taxon>
        <taxon>Metazoa</taxon>
        <taxon>Ecdysozoa</taxon>
        <taxon>Arthropoda</taxon>
        <taxon>Hexapoda</taxon>
        <taxon>Insecta</taxon>
        <taxon>Pterygota</taxon>
        <taxon>Neoptera</taxon>
        <taxon>Endopterygota</taxon>
        <taxon>Lepidoptera</taxon>
        <taxon>Glossata</taxon>
        <taxon>Ditrysia</taxon>
        <taxon>Tineoidea</taxon>
        <taxon>Psychidae</taxon>
        <taxon>Oiketicinae</taxon>
        <taxon>Eumeta</taxon>
    </lineage>
</organism>
<accession>A0A4C1SF49</accession>
<evidence type="ECO:0000313" key="1">
    <source>
        <dbReference type="EMBL" id="GBP00664.1"/>
    </source>
</evidence>
<reference evidence="1 2" key="1">
    <citation type="journal article" date="2019" name="Commun. Biol.">
        <title>The bagworm genome reveals a unique fibroin gene that provides high tensile strength.</title>
        <authorList>
            <person name="Kono N."/>
            <person name="Nakamura H."/>
            <person name="Ohtoshi R."/>
            <person name="Tomita M."/>
            <person name="Numata K."/>
            <person name="Arakawa K."/>
        </authorList>
    </citation>
    <scope>NUCLEOTIDE SEQUENCE [LARGE SCALE GENOMIC DNA]</scope>
</reference>
<proteinExistence type="predicted"/>
<dbReference type="AlphaFoldDB" id="A0A4C1SF49"/>
<protein>
    <submittedName>
        <fullName evidence="1">Uncharacterized protein</fullName>
    </submittedName>
</protein>
<dbReference type="Proteomes" id="UP000299102">
    <property type="component" value="Unassembled WGS sequence"/>
</dbReference>
<dbReference type="EMBL" id="BGZK01000006">
    <property type="protein sequence ID" value="GBP00664.1"/>
    <property type="molecule type" value="Genomic_DNA"/>
</dbReference>
<evidence type="ECO:0000313" key="2">
    <source>
        <dbReference type="Proteomes" id="UP000299102"/>
    </source>
</evidence>
<gene>
    <name evidence="1" type="ORF">EVAR_76925_1</name>
</gene>
<name>A0A4C1SF49_EUMVA</name>
<comment type="caution">
    <text evidence="1">The sequence shown here is derived from an EMBL/GenBank/DDBJ whole genome shotgun (WGS) entry which is preliminary data.</text>
</comment>
<sequence>MIQTEDNTVDIAANELHTCAGACRRTARSRSVCMPGVYIHVTPRPGRARELTVSLDKADFQLVTDRHCRVDVIRRRAPAARIGRVRHGFELIIERVRYTYAFECFLNAWTRSSLFCVGPMW</sequence>
<keyword evidence="2" id="KW-1185">Reference proteome</keyword>